<dbReference type="Gene3D" id="3.40.50.2300">
    <property type="match status" value="1"/>
</dbReference>
<dbReference type="InterPro" id="IPR036388">
    <property type="entry name" value="WH-like_DNA-bd_sf"/>
</dbReference>
<evidence type="ECO:0000256" key="2">
    <source>
        <dbReference type="ARBA" id="ARBA00023125"/>
    </source>
</evidence>
<evidence type="ECO:0000313" key="7">
    <source>
        <dbReference type="EMBL" id="PMS35339.1"/>
    </source>
</evidence>
<dbReference type="PROSITE" id="PS50110">
    <property type="entry name" value="RESPONSE_REGULATORY"/>
    <property type="match status" value="1"/>
</dbReference>
<keyword evidence="2 7" id="KW-0238">DNA-binding</keyword>
<dbReference type="GO" id="GO:0003677">
    <property type="term" value="F:DNA binding"/>
    <property type="evidence" value="ECO:0007669"/>
    <property type="project" value="UniProtKB-KW"/>
</dbReference>
<dbReference type="SMART" id="SM00448">
    <property type="entry name" value="REC"/>
    <property type="match status" value="1"/>
</dbReference>
<dbReference type="InterPro" id="IPR000792">
    <property type="entry name" value="Tscrpt_reg_LuxR_C"/>
</dbReference>
<evidence type="ECO:0000259" key="5">
    <source>
        <dbReference type="PROSITE" id="PS50043"/>
    </source>
</evidence>
<dbReference type="GO" id="GO:0006355">
    <property type="term" value="P:regulation of DNA-templated transcription"/>
    <property type="evidence" value="ECO:0007669"/>
    <property type="project" value="InterPro"/>
</dbReference>
<sequence length="222" mass="24448">MVSAQSPSSMKTGTETPVVYIVDDEESMRLALSNLLRSVGLSVEAFGSVREFLSFPKANVPSCLILDVRLRGESGLAFQQDMARAGLHIPVLFMTGYGDIEMSVKAMRAGALNFFPKPFRDQDMLDAVTEALARDGERIAAERSVASLRTAYESLTPREREVMEFVIAGLMNKQIAAQMNLSEITVKIHRGQVMKKMAARSVPDLVRKAEALGVEPHRTRTS</sequence>
<dbReference type="Gene3D" id="1.10.10.10">
    <property type="entry name" value="Winged helix-like DNA-binding domain superfamily/Winged helix DNA-binding domain"/>
    <property type="match status" value="1"/>
</dbReference>
<evidence type="ECO:0000256" key="4">
    <source>
        <dbReference type="PROSITE-ProRule" id="PRU00169"/>
    </source>
</evidence>
<dbReference type="InterPro" id="IPR011006">
    <property type="entry name" value="CheY-like_superfamily"/>
</dbReference>
<reference evidence="7 8" key="1">
    <citation type="submission" date="2018-01" db="EMBL/GenBank/DDBJ databases">
        <title>Whole genome analyses suggest that Burkholderia sensu lato contains two further novel genera in the rhizoxinica-symbiotica group Mycetohabitans gen. nov., and Trinickia gen. nov.: implications for the evolution of diazotrophy and nodulation in the Burkholderiaceae.</title>
        <authorList>
            <person name="Estrada-de los Santos P."/>
            <person name="Palmer M."/>
            <person name="Chavez-Ramirez B."/>
            <person name="Beukes C."/>
            <person name="Steenkamp E.T."/>
            <person name="Hirsch A.M."/>
            <person name="Manyaka P."/>
            <person name="Maluk M."/>
            <person name="Lafos M."/>
            <person name="Crook M."/>
            <person name="Gross E."/>
            <person name="Simon M.F."/>
            <person name="Bueno dos Reis Junior F."/>
            <person name="Poole P.S."/>
            <person name="Venter S.N."/>
            <person name="James E.K."/>
        </authorList>
    </citation>
    <scope>NUCLEOTIDE SEQUENCE [LARGE SCALE GENOMIC DNA]</scope>
    <source>
        <strain evidence="7 8">JPY 581</strain>
    </source>
</reference>
<evidence type="ECO:0000259" key="6">
    <source>
        <dbReference type="PROSITE" id="PS50110"/>
    </source>
</evidence>
<dbReference type="EMBL" id="PNYC01000011">
    <property type="protein sequence ID" value="PMS35339.1"/>
    <property type="molecule type" value="Genomic_DNA"/>
</dbReference>
<keyword evidence="3" id="KW-0804">Transcription</keyword>
<dbReference type="InterPro" id="IPR001789">
    <property type="entry name" value="Sig_transdc_resp-reg_receiver"/>
</dbReference>
<feature type="domain" description="HTH luxR-type" evidence="5">
    <location>
        <begin position="148"/>
        <end position="213"/>
    </location>
</feature>
<proteinExistence type="predicted"/>
<feature type="domain" description="Response regulatory" evidence="6">
    <location>
        <begin position="18"/>
        <end position="132"/>
    </location>
</feature>
<dbReference type="PANTHER" id="PTHR44688">
    <property type="entry name" value="DNA-BINDING TRANSCRIPTIONAL ACTIVATOR DEVR_DOSR"/>
    <property type="match status" value="1"/>
</dbReference>
<dbReference type="AlphaFoldDB" id="A0A2N7X0T1"/>
<dbReference type="CDD" id="cd06170">
    <property type="entry name" value="LuxR_C_like"/>
    <property type="match status" value="1"/>
</dbReference>
<evidence type="ECO:0000256" key="1">
    <source>
        <dbReference type="ARBA" id="ARBA00023015"/>
    </source>
</evidence>
<dbReference type="SUPFAM" id="SSF52172">
    <property type="entry name" value="CheY-like"/>
    <property type="match status" value="1"/>
</dbReference>
<keyword evidence="4" id="KW-0597">Phosphoprotein</keyword>
<feature type="modified residue" description="4-aspartylphosphate" evidence="4">
    <location>
        <position position="67"/>
    </location>
</feature>
<protein>
    <submittedName>
        <fullName evidence="7">DNA-binding response regulator</fullName>
    </submittedName>
</protein>
<dbReference type="RefSeq" id="WP_020566397.1">
    <property type="nucleotide sequence ID" value="NZ_KB890187.1"/>
</dbReference>
<dbReference type="InterPro" id="IPR016032">
    <property type="entry name" value="Sig_transdc_resp-reg_C-effctor"/>
</dbReference>
<keyword evidence="1" id="KW-0805">Transcription regulation</keyword>
<dbReference type="SMART" id="SM00421">
    <property type="entry name" value="HTH_LUXR"/>
    <property type="match status" value="1"/>
</dbReference>
<comment type="caution">
    <text evidence="7">The sequence shown here is derived from an EMBL/GenBank/DDBJ whole genome shotgun (WGS) entry which is preliminary data.</text>
</comment>
<evidence type="ECO:0000256" key="3">
    <source>
        <dbReference type="ARBA" id="ARBA00023163"/>
    </source>
</evidence>
<dbReference type="PROSITE" id="PS50043">
    <property type="entry name" value="HTH_LUXR_2"/>
    <property type="match status" value="1"/>
</dbReference>
<dbReference type="Pfam" id="PF00196">
    <property type="entry name" value="GerE"/>
    <property type="match status" value="1"/>
</dbReference>
<gene>
    <name evidence="7" type="ORF">C0Z20_17700</name>
</gene>
<dbReference type="STRING" id="863227.GCA_000373005_03799"/>
<dbReference type="OrthoDB" id="9802186at2"/>
<organism evidence="7 8">
    <name type="scientific">Trinickia symbiotica</name>
    <dbReference type="NCBI Taxonomy" id="863227"/>
    <lineage>
        <taxon>Bacteria</taxon>
        <taxon>Pseudomonadati</taxon>
        <taxon>Pseudomonadota</taxon>
        <taxon>Betaproteobacteria</taxon>
        <taxon>Burkholderiales</taxon>
        <taxon>Burkholderiaceae</taxon>
        <taxon>Trinickia</taxon>
    </lineage>
</organism>
<name>A0A2N7X0T1_9BURK</name>
<dbReference type="GO" id="GO:0000160">
    <property type="term" value="P:phosphorelay signal transduction system"/>
    <property type="evidence" value="ECO:0007669"/>
    <property type="project" value="InterPro"/>
</dbReference>
<accession>A0A2N7X0T1</accession>
<dbReference type="PRINTS" id="PR00038">
    <property type="entry name" value="HTHLUXR"/>
</dbReference>
<dbReference type="Proteomes" id="UP000235777">
    <property type="component" value="Unassembled WGS sequence"/>
</dbReference>
<dbReference type="PANTHER" id="PTHR44688:SF16">
    <property type="entry name" value="DNA-BINDING TRANSCRIPTIONAL ACTIVATOR DEVR_DOSR"/>
    <property type="match status" value="1"/>
</dbReference>
<dbReference type="CDD" id="cd17537">
    <property type="entry name" value="REC_FixJ"/>
    <property type="match status" value="1"/>
</dbReference>
<dbReference type="Pfam" id="PF00072">
    <property type="entry name" value="Response_reg"/>
    <property type="match status" value="1"/>
</dbReference>
<evidence type="ECO:0000313" key="8">
    <source>
        <dbReference type="Proteomes" id="UP000235777"/>
    </source>
</evidence>
<dbReference type="SUPFAM" id="SSF46894">
    <property type="entry name" value="C-terminal effector domain of the bipartite response regulators"/>
    <property type="match status" value="1"/>
</dbReference>
<keyword evidence="8" id="KW-1185">Reference proteome</keyword>